<dbReference type="GO" id="GO:0008195">
    <property type="term" value="F:phosphatidate phosphatase activity"/>
    <property type="evidence" value="ECO:0007669"/>
    <property type="project" value="UniProtKB-EC"/>
</dbReference>
<protein>
    <recommendedName>
        <fullName evidence="3">phosphatidate phosphatase</fullName>
        <ecNumber evidence="3">3.1.3.4</ecNumber>
    </recommendedName>
</protein>
<dbReference type="InterPro" id="IPR013209">
    <property type="entry name" value="LNS2"/>
</dbReference>
<evidence type="ECO:0000259" key="6">
    <source>
        <dbReference type="SMART" id="SM00775"/>
    </source>
</evidence>
<comment type="caution">
    <text evidence="7">The sequence shown here is derived from an EMBL/GenBank/DDBJ whole genome shotgun (WGS) entry which is preliminary data.</text>
</comment>
<dbReference type="Pfam" id="PF04571">
    <property type="entry name" value="Lipin_N"/>
    <property type="match status" value="1"/>
</dbReference>
<feature type="region of interest" description="Disordered" evidence="5">
    <location>
        <begin position="611"/>
        <end position="631"/>
    </location>
</feature>
<evidence type="ECO:0000256" key="3">
    <source>
        <dbReference type="ARBA" id="ARBA00012638"/>
    </source>
</evidence>
<feature type="compositionally biased region" description="Polar residues" evidence="5">
    <location>
        <begin position="269"/>
        <end position="283"/>
    </location>
</feature>
<evidence type="ECO:0000256" key="1">
    <source>
        <dbReference type="ARBA" id="ARBA00001946"/>
    </source>
</evidence>
<evidence type="ECO:0000256" key="4">
    <source>
        <dbReference type="ARBA" id="ARBA00022801"/>
    </source>
</evidence>
<dbReference type="EC" id="3.1.3.4" evidence="3"/>
<dbReference type="InterPro" id="IPR036412">
    <property type="entry name" value="HAD-like_sf"/>
</dbReference>
<feature type="region of interest" description="Disordered" evidence="5">
    <location>
        <begin position="517"/>
        <end position="559"/>
    </location>
</feature>
<feature type="region of interest" description="Disordered" evidence="5">
    <location>
        <begin position="929"/>
        <end position="957"/>
    </location>
</feature>
<dbReference type="InterPro" id="IPR031703">
    <property type="entry name" value="Lipin_mid"/>
</dbReference>
<name>A0A200QJ92_MACCD</name>
<dbReference type="AlphaFoldDB" id="A0A200QJ92"/>
<keyword evidence="4" id="KW-0378">Hydrolase</keyword>
<feature type="region of interest" description="Disordered" evidence="5">
    <location>
        <begin position="261"/>
        <end position="289"/>
    </location>
</feature>
<evidence type="ECO:0000256" key="2">
    <source>
        <dbReference type="ARBA" id="ARBA00005476"/>
    </source>
</evidence>
<dbReference type="InterPro" id="IPR026058">
    <property type="entry name" value="LIPIN"/>
</dbReference>
<dbReference type="InterPro" id="IPR007651">
    <property type="entry name" value="Lipin_N"/>
</dbReference>
<dbReference type="Pfam" id="PF08235">
    <property type="entry name" value="LNS2"/>
    <property type="match status" value="1"/>
</dbReference>
<accession>A0A200QJ92</accession>
<dbReference type="InterPro" id="IPR031315">
    <property type="entry name" value="LNS2/PITP"/>
</dbReference>
<dbReference type="Proteomes" id="UP000195402">
    <property type="component" value="Unassembled WGS sequence"/>
</dbReference>
<proteinExistence type="inferred from homology"/>
<dbReference type="FunCoup" id="A0A200QJ92">
    <property type="interactions" value="2417"/>
</dbReference>
<evidence type="ECO:0000256" key="5">
    <source>
        <dbReference type="SAM" id="MobiDB-lite"/>
    </source>
</evidence>
<dbReference type="STRING" id="56857.A0A200QJ92"/>
<organism evidence="7 8">
    <name type="scientific">Macleaya cordata</name>
    <name type="common">Five-seeded plume-poppy</name>
    <name type="synonym">Bocconia cordata</name>
    <dbReference type="NCBI Taxonomy" id="56857"/>
    <lineage>
        <taxon>Eukaryota</taxon>
        <taxon>Viridiplantae</taxon>
        <taxon>Streptophyta</taxon>
        <taxon>Embryophyta</taxon>
        <taxon>Tracheophyta</taxon>
        <taxon>Spermatophyta</taxon>
        <taxon>Magnoliopsida</taxon>
        <taxon>Ranunculales</taxon>
        <taxon>Papaveraceae</taxon>
        <taxon>Papaveroideae</taxon>
        <taxon>Macleaya</taxon>
    </lineage>
</organism>
<evidence type="ECO:0000313" key="8">
    <source>
        <dbReference type="Proteomes" id="UP000195402"/>
    </source>
</evidence>
<feature type="compositionally biased region" description="Polar residues" evidence="5">
    <location>
        <begin position="520"/>
        <end position="559"/>
    </location>
</feature>
<comment type="cofactor">
    <cofactor evidence="1">
        <name>Mg(2+)</name>
        <dbReference type="ChEBI" id="CHEBI:18420"/>
    </cofactor>
</comment>
<dbReference type="OrthoDB" id="4567at2759"/>
<feature type="compositionally biased region" description="Polar residues" evidence="5">
    <location>
        <begin position="946"/>
        <end position="957"/>
    </location>
</feature>
<dbReference type="PANTHER" id="PTHR12181">
    <property type="entry name" value="LIPIN"/>
    <property type="match status" value="1"/>
</dbReference>
<evidence type="ECO:0000313" key="7">
    <source>
        <dbReference type="EMBL" id="OVA10457.1"/>
    </source>
</evidence>
<dbReference type="SMART" id="SM00775">
    <property type="entry name" value="LNS2"/>
    <property type="match status" value="1"/>
</dbReference>
<gene>
    <name evidence="7" type="ORF">BVC80_8983g30</name>
</gene>
<dbReference type="SUPFAM" id="SSF56784">
    <property type="entry name" value="HAD-like"/>
    <property type="match status" value="1"/>
</dbReference>
<dbReference type="EMBL" id="MVGT01001902">
    <property type="protein sequence ID" value="OVA10457.1"/>
    <property type="molecule type" value="Genomic_DNA"/>
</dbReference>
<dbReference type="Pfam" id="PF16876">
    <property type="entry name" value="Lipin_mid"/>
    <property type="match status" value="1"/>
</dbReference>
<dbReference type="OMA" id="MISEVAC"/>
<sequence length="1254" mass="137350">MFAVEKLSSYITQGVYTVSGPFHPFGGAVDIIVVQQQDGSFKSSPWNVRFGKFQGVLKTKEKVVNISVNGVEAKFHMYLDHKGEAYFLKEVNAEEEGNSVALSHQSSFGYDTDEQTLNGKLKQSKSCDLLDSDLQSSVTQIAAGSQKIVMTTNSSRSPIFGFMFGRKSAEEDDDRRDEGSGAVVERAGSLERAEIAADLLEVNWSTNFSTNRAGRGNSSRLSANSSRLSASSLPAEVYEDFQVNNDENSFDDHVLPKLIGESDGKMGNGSESGLQNTNCSDEVSSPRGPCLRSQEQDIELFTLEGNVSDEVVSAALIGSDKFDAGNAGFEERQKGSMSEITTLYEQNPHLDKFEVGPDNMQYGIEQSFDVMNGCSRCGVSDEESGALGTPCESSESTGIAVDVPGKEGLENVKPFHGEYEVALEHVHPIVLSEMEETIKINSQHESEILLTKENLNDSYLLSDGDSSQFPNAKTIRESERSSVAVDVHSIDMESHSSVVIHQETIIDILTQSKSLDTEQVEGSENQSPVTSFSDSCLSGNSTLGKHSTAQGSHSPTRSVDQIVGSTEEAESRGICISSSLSHSIHQDEEEENKMNKLHPSLDFVGDQELSMDNLPSKLSNSSMAPSESSSEDQFLFSDIDDFVTSGARSKDFTSPEPIVIENDPVVTLDDIEDLQNSGDINHDSSLSTEKFATDCSPDAFESLIEESKITSTPMSIFRSQKGAGEGVERMIESLPILHSHIDNLESSDAPHPLSHSLGSSSEKLECRLPRKDISSSLNFSSDSECHLLKENSTVEDTRFLEELKNMSNSPAFEISLCKHMLHEGMGVDAASQAFDAEKVDFGKFVSLVPGLVKDDRLIVRIGGRYFPWHAAAPVILGMTSLGHEQISEPKGMIAVDRVEETLEDDTSNTIVSSGGSWRIWPFTFKKSTSMNSVQSAPDGTKDSDADNASESTSGISGDKNSTVVKVAKKKVKSIVPTSEQLDTLNLKEGQNMVTFTFSTAMLGKQQVDARIYLWKWNTRIVISDVDGTITRSDVLGQFMPLVGKDWSQTGVAHLFSAIKENGYQLLFLSARAISQAYITRQFLLNLKQDGKALPDGPVVISPDGLFPSLFREVIRRAPHEFKIACLNDIKALFPPDCNPFYAGFGNRDTDEFSYLKVGIPKGKIFIINPKGEVAVNRWVDTKSYTSLHALVNGMFPPMSSAEQMPARDYCLTLWSWRQKDVILLLLESARTLKLAAHSFESTASIFLLNILRIL</sequence>
<keyword evidence="8" id="KW-1185">Reference proteome</keyword>
<reference evidence="7 8" key="1">
    <citation type="journal article" date="2017" name="Mol. Plant">
        <title>The Genome of Medicinal Plant Macleaya cordata Provides New Insights into Benzylisoquinoline Alkaloids Metabolism.</title>
        <authorList>
            <person name="Liu X."/>
            <person name="Liu Y."/>
            <person name="Huang P."/>
            <person name="Ma Y."/>
            <person name="Qing Z."/>
            <person name="Tang Q."/>
            <person name="Cao H."/>
            <person name="Cheng P."/>
            <person name="Zheng Y."/>
            <person name="Yuan Z."/>
            <person name="Zhou Y."/>
            <person name="Liu J."/>
            <person name="Tang Z."/>
            <person name="Zhuo Y."/>
            <person name="Zhang Y."/>
            <person name="Yu L."/>
            <person name="Huang J."/>
            <person name="Yang P."/>
            <person name="Peng Q."/>
            <person name="Zhang J."/>
            <person name="Jiang W."/>
            <person name="Zhang Z."/>
            <person name="Lin K."/>
            <person name="Ro D.K."/>
            <person name="Chen X."/>
            <person name="Xiong X."/>
            <person name="Shang Y."/>
            <person name="Huang S."/>
            <person name="Zeng J."/>
        </authorList>
    </citation>
    <scope>NUCLEOTIDE SEQUENCE [LARGE SCALE GENOMIC DNA]</scope>
    <source>
        <strain evidence="8">cv. BLH2017</strain>
        <tissue evidence="7">Root</tissue>
    </source>
</reference>
<feature type="compositionally biased region" description="Low complexity" evidence="5">
    <location>
        <begin position="619"/>
        <end position="628"/>
    </location>
</feature>
<dbReference type="InParanoid" id="A0A200QJ92"/>
<comment type="similarity">
    <text evidence="2">Belongs to the lipin family.</text>
</comment>
<feature type="domain" description="LNS2/PITP" evidence="6">
    <location>
        <begin position="1020"/>
        <end position="1176"/>
    </location>
</feature>
<dbReference type="PANTHER" id="PTHR12181:SF12">
    <property type="entry name" value="PHOSPHATIDATE PHOSPHATASE"/>
    <property type="match status" value="1"/>
</dbReference>